<feature type="transmembrane region" description="Helical" evidence="14">
    <location>
        <begin position="6"/>
        <end position="24"/>
    </location>
</feature>
<keyword evidence="5 13" id="KW-1003">Cell membrane</keyword>
<accession>A0A4Z0LZF7</accession>
<reference evidence="15 16" key="1">
    <citation type="submission" date="2019-04" db="EMBL/GenBank/DDBJ databases">
        <title>Taxonomy of novel Haliea sp. from mangrove soil of West Coast of India.</title>
        <authorList>
            <person name="Verma A."/>
            <person name="Kumar P."/>
            <person name="Krishnamurthi S."/>
        </authorList>
    </citation>
    <scope>NUCLEOTIDE SEQUENCE [LARGE SCALE GENOMIC DNA]</scope>
    <source>
        <strain evidence="15 16">SAOS-164</strain>
    </source>
</reference>
<evidence type="ECO:0000313" key="16">
    <source>
        <dbReference type="Proteomes" id="UP000298050"/>
    </source>
</evidence>
<feature type="transmembrane region" description="Helical" evidence="14">
    <location>
        <begin position="100"/>
        <end position="117"/>
    </location>
</feature>
<dbReference type="GO" id="GO:0016746">
    <property type="term" value="F:acyltransferase activity"/>
    <property type="evidence" value="ECO:0007669"/>
    <property type="project" value="UniProtKB-KW"/>
</dbReference>
<evidence type="ECO:0000256" key="1">
    <source>
        <dbReference type="ARBA" id="ARBA00004651"/>
    </source>
</evidence>
<evidence type="ECO:0000256" key="10">
    <source>
        <dbReference type="ARBA" id="ARBA00023136"/>
    </source>
</evidence>
<keyword evidence="8" id="KW-0016">Alginate biosynthesis</keyword>
<evidence type="ECO:0000256" key="3">
    <source>
        <dbReference type="ARBA" id="ARBA00010323"/>
    </source>
</evidence>
<sequence length="378" mass="42324">MGLVSLANLPLAAAFVALFWLTPRRLQAWYLVASGGAFLVYQGQYLSLLALAGLGAGCYATATLFARWFGAGRAALLAMVALVLFFVAYKLVLANAGNTFVLLGAAYYVLRMLHYVIESYRGRLPAHGPAEFAAYLFFLPTLFVGPINRFGEFVRDERRRRWDTRLFHTGLERILFGYFKVVVLANYVLDTKLAAYIESVGGDDTALGAWLLCVEYGLELYLRFGGYCDVAIGMAALLGYRIVENFNYPFLRSDINAFWRSWHISLSAWCRDYIFTPAAFRLRSPAAGVILSMVVLGLWHEISLRYLAWGAYHGVGIVIFQYWCRLKPALPTTGRLPGWLTTPLATLLTFNFVVMSFAITRKETLGEALQVFRVILGV</sequence>
<dbReference type="EMBL" id="SRLE01000009">
    <property type="protein sequence ID" value="TGD72547.1"/>
    <property type="molecule type" value="Genomic_DNA"/>
</dbReference>
<protein>
    <recommendedName>
        <fullName evidence="4">Probable alginate O-acetylase AlgI</fullName>
    </recommendedName>
    <alternativeName>
        <fullName evidence="12">Alginate biosynthesis protein AlgI</fullName>
    </alternativeName>
</protein>
<comment type="pathway">
    <text evidence="2">Glycan biosynthesis; alginate biosynthesis.</text>
</comment>
<evidence type="ECO:0000256" key="4">
    <source>
        <dbReference type="ARBA" id="ARBA00016084"/>
    </source>
</evidence>
<evidence type="ECO:0000256" key="12">
    <source>
        <dbReference type="ARBA" id="ARBA00031030"/>
    </source>
</evidence>
<comment type="similarity">
    <text evidence="3 13">Belongs to the membrane-bound acyltransferase family.</text>
</comment>
<keyword evidence="9 14" id="KW-1133">Transmembrane helix</keyword>
<feature type="transmembrane region" description="Helical" evidence="14">
    <location>
        <begin position="336"/>
        <end position="359"/>
    </location>
</feature>
<evidence type="ECO:0000313" key="15">
    <source>
        <dbReference type="EMBL" id="TGD72547.1"/>
    </source>
</evidence>
<feature type="transmembrane region" description="Helical" evidence="14">
    <location>
        <begin position="74"/>
        <end position="93"/>
    </location>
</feature>
<dbReference type="OrthoDB" id="139172at2"/>
<keyword evidence="16" id="KW-1185">Reference proteome</keyword>
<dbReference type="GO" id="GO:0042121">
    <property type="term" value="P:alginic acid biosynthetic process"/>
    <property type="evidence" value="ECO:0007669"/>
    <property type="project" value="UniProtKB-UniPathway"/>
</dbReference>
<dbReference type="RefSeq" id="WP_135444764.1">
    <property type="nucleotide sequence ID" value="NZ_SRLE01000009.1"/>
</dbReference>
<evidence type="ECO:0000256" key="11">
    <source>
        <dbReference type="ARBA" id="ARBA00023315"/>
    </source>
</evidence>
<dbReference type="InterPro" id="IPR051085">
    <property type="entry name" value="MB_O-acyltransferase"/>
</dbReference>
<feature type="transmembrane region" description="Helical" evidence="14">
    <location>
        <begin position="132"/>
        <end position="150"/>
    </location>
</feature>
<evidence type="ECO:0000256" key="9">
    <source>
        <dbReference type="ARBA" id="ARBA00022989"/>
    </source>
</evidence>
<keyword evidence="7 14" id="KW-0812">Transmembrane</keyword>
<feature type="transmembrane region" description="Helical" evidence="14">
    <location>
        <begin position="282"/>
        <end position="300"/>
    </location>
</feature>
<dbReference type="PIRSF" id="PIRSF016636">
    <property type="entry name" value="AlgI_DltB"/>
    <property type="match status" value="1"/>
</dbReference>
<dbReference type="InterPro" id="IPR024194">
    <property type="entry name" value="Ac/AlaTfrase_AlgI/DltB"/>
</dbReference>
<comment type="caution">
    <text evidence="15">The sequence shown here is derived from an EMBL/GenBank/DDBJ whole genome shotgun (WGS) entry which is preliminary data.</text>
</comment>
<dbReference type="AlphaFoldDB" id="A0A4Z0LZF7"/>
<evidence type="ECO:0000256" key="5">
    <source>
        <dbReference type="ARBA" id="ARBA00022475"/>
    </source>
</evidence>
<keyword evidence="11 13" id="KW-0012">Acyltransferase</keyword>
<proteinExistence type="inferred from homology"/>
<dbReference type="Proteomes" id="UP000298050">
    <property type="component" value="Unassembled WGS sequence"/>
</dbReference>
<keyword evidence="6 13" id="KW-0808">Transferase</keyword>
<dbReference type="InterPro" id="IPR004299">
    <property type="entry name" value="MBOAT_fam"/>
</dbReference>
<organism evidence="15 16">
    <name type="scientific">Mangrovimicrobium sediminis</name>
    <dbReference type="NCBI Taxonomy" id="2562682"/>
    <lineage>
        <taxon>Bacteria</taxon>
        <taxon>Pseudomonadati</taxon>
        <taxon>Pseudomonadota</taxon>
        <taxon>Gammaproteobacteria</taxon>
        <taxon>Cellvibrionales</taxon>
        <taxon>Halieaceae</taxon>
        <taxon>Mangrovimicrobium</taxon>
    </lineage>
</organism>
<dbReference type="PANTHER" id="PTHR13285:SF23">
    <property type="entry name" value="TEICHOIC ACID D-ALANYLTRANSFERASE"/>
    <property type="match status" value="1"/>
</dbReference>
<evidence type="ECO:0000256" key="7">
    <source>
        <dbReference type="ARBA" id="ARBA00022692"/>
    </source>
</evidence>
<evidence type="ECO:0000256" key="8">
    <source>
        <dbReference type="ARBA" id="ARBA00022841"/>
    </source>
</evidence>
<feature type="transmembrane region" description="Helical" evidence="14">
    <location>
        <begin position="306"/>
        <end position="324"/>
    </location>
</feature>
<comment type="subcellular location">
    <subcellularLocation>
        <location evidence="1">Cell membrane</location>
        <topology evidence="1">Multi-pass membrane protein</topology>
    </subcellularLocation>
</comment>
<name>A0A4Z0LZF7_9GAMM</name>
<evidence type="ECO:0000256" key="6">
    <source>
        <dbReference type="ARBA" id="ARBA00022679"/>
    </source>
</evidence>
<dbReference type="PANTHER" id="PTHR13285">
    <property type="entry name" value="ACYLTRANSFERASE"/>
    <property type="match status" value="1"/>
</dbReference>
<evidence type="ECO:0000256" key="14">
    <source>
        <dbReference type="SAM" id="Phobius"/>
    </source>
</evidence>
<dbReference type="GO" id="GO:0005886">
    <property type="term" value="C:plasma membrane"/>
    <property type="evidence" value="ECO:0007669"/>
    <property type="project" value="UniProtKB-SubCell"/>
</dbReference>
<evidence type="ECO:0000256" key="2">
    <source>
        <dbReference type="ARBA" id="ARBA00005182"/>
    </source>
</evidence>
<gene>
    <name evidence="15" type="ORF">E4634_13545</name>
</gene>
<dbReference type="UniPathway" id="UPA00286"/>
<keyword evidence="10 13" id="KW-0472">Membrane</keyword>
<dbReference type="Pfam" id="PF03062">
    <property type="entry name" value="MBOAT"/>
    <property type="match status" value="1"/>
</dbReference>
<evidence type="ECO:0000256" key="13">
    <source>
        <dbReference type="PIRNR" id="PIRNR016636"/>
    </source>
</evidence>
<feature type="transmembrane region" description="Helical" evidence="14">
    <location>
        <begin position="224"/>
        <end position="243"/>
    </location>
</feature>